<evidence type="ECO:0000313" key="1">
    <source>
        <dbReference type="EMBL" id="MBD1423028.1"/>
    </source>
</evidence>
<dbReference type="RefSeq" id="WP_190314690.1">
    <property type="nucleotide sequence ID" value="NZ_JACNYL010000003.1"/>
</dbReference>
<gene>
    <name evidence="1" type="ORF">H8B21_15765</name>
</gene>
<name>A0ABR7XVI3_9SPHI</name>
<accession>A0ABR7XVI3</accession>
<dbReference type="Proteomes" id="UP000651112">
    <property type="component" value="Unassembled WGS sequence"/>
</dbReference>
<keyword evidence="2" id="KW-1185">Reference proteome</keyword>
<organism evidence="1 2">
    <name type="scientific">Sphingobacterium chuzhouense</name>
    <dbReference type="NCBI Taxonomy" id="1742264"/>
    <lineage>
        <taxon>Bacteria</taxon>
        <taxon>Pseudomonadati</taxon>
        <taxon>Bacteroidota</taxon>
        <taxon>Sphingobacteriia</taxon>
        <taxon>Sphingobacteriales</taxon>
        <taxon>Sphingobacteriaceae</taxon>
        <taxon>Sphingobacterium</taxon>
    </lineage>
</organism>
<comment type="caution">
    <text evidence="1">The sequence shown here is derived from an EMBL/GenBank/DDBJ whole genome shotgun (WGS) entry which is preliminary data.</text>
</comment>
<proteinExistence type="predicted"/>
<dbReference type="EMBL" id="JACNYL010000003">
    <property type="protein sequence ID" value="MBD1423028.1"/>
    <property type="molecule type" value="Genomic_DNA"/>
</dbReference>
<dbReference type="PROSITE" id="PS51257">
    <property type="entry name" value="PROKAR_LIPOPROTEIN"/>
    <property type="match status" value="1"/>
</dbReference>
<evidence type="ECO:0008006" key="3">
    <source>
        <dbReference type="Google" id="ProtNLM"/>
    </source>
</evidence>
<protein>
    <recommendedName>
        <fullName evidence="3">DUF4142 domain-containing protein</fullName>
    </recommendedName>
</protein>
<evidence type="ECO:0000313" key="2">
    <source>
        <dbReference type="Proteomes" id="UP000651112"/>
    </source>
</evidence>
<reference evidence="1 2" key="1">
    <citation type="submission" date="2020-08" db="EMBL/GenBank/DDBJ databases">
        <title>Sphingobacterium sp. DN00404 isolated from aquaculture water.</title>
        <authorList>
            <person name="Zhang M."/>
        </authorList>
    </citation>
    <scope>NUCLEOTIDE SEQUENCE [LARGE SCALE GENOMIC DNA]</scope>
    <source>
        <strain evidence="1 2">KCTC 42746</strain>
    </source>
</reference>
<sequence>MKLNTLFVVGICASTLLVSCNPKTAQERQLSLTHTTLIDGDAYQFFQLVGSKVVYENDYAAYAAGVASSSPAKQLAAKAQEVYSSLIPGLDSLAIAKQVDFPIKGGAKYEVSAEAETAVEREFVAGNRVDSTEVEDFETDHVTAASYSDDAYIHHVQHEAAVVKDQLQRMTRSTDKEVRTFALANVEKVAELFALAGGKEDAHAHH</sequence>